<dbReference type="EMBL" id="MU250523">
    <property type="protein sequence ID" value="KAG7453123.1"/>
    <property type="molecule type" value="Genomic_DNA"/>
</dbReference>
<dbReference type="GeneID" id="66107162"/>
<reference evidence="2" key="1">
    <citation type="submission" date="2020-11" db="EMBL/GenBank/DDBJ databases">
        <title>Adaptations for nitrogen fixation in a non-lichenized fungal sporocarp promotes dispersal by wood-feeding termites.</title>
        <authorList>
            <consortium name="DOE Joint Genome Institute"/>
            <person name="Koch R.A."/>
            <person name="Yoon G."/>
            <person name="Arayal U."/>
            <person name="Lail K."/>
            <person name="Amirebrahimi M."/>
            <person name="Labutti K."/>
            <person name="Lipzen A."/>
            <person name="Riley R."/>
            <person name="Barry K."/>
            <person name="Henrissat B."/>
            <person name="Grigoriev I.V."/>
            <person name="Herr J.R."/>
            <person name="Aime M.C."/>
        </authorList>
    </citation>
    <scope>NUCLEOTIDE SEQUENCE</scope>
    <source>
        <strain evidence="2">MCA 3950</strain>
    </source>
</reference>
<protein>
    <submittedName>
        <fullName evidence="2">Uncharacterized protein</fullName>
    </submittedName>
</protein>
<comment type="caution">
    <text evidence="2">The sequence shown here is derived from an EMBL/GenBank/DDBJ whole genome shotgun (WGS) entry which is preliminary data.</text>
</comment>
<evidence type="ECO:0000313" key="3">
    <source>
        <dbReference type="Proteomes" id="UP000812287"/>
    </source>
</evidence>
<feature type="region of interest" description="Disordered" evidence="1">
    <location>
        <begin position="23"/>
        <end position="155"/>
    </location>
</feature>
<dbReference type="Proteomes" id="UP000812287">
    <property type="component" value="Unassembled WGS sequence"/>
</dbReference>
<gene>
    <name evidence="2" type="ORF">BT62DRAFT_925665</name>
</gene>
<keyword evidence="3" id="KW-1185">Reference proteome</keyword>
<dbReference type="RefSeq" id="XP_043046623.1">
    <property type="nucleotide sequence ID" value="XM_043184865.1"/>
</dbReference>
<dbReference type="AlphaFoldDB" id="A0A9P8AYY0"/>
<evidence type="ECO:0000313" key="2">
    <source>
        <dbReference type="EMBL" id="KAG7453123.1"/>
    </source>
</evidence>
<accession>A0A9P8AYY0</accession>
<proteinExistence type="predicted"/>
<name>A0A9P8AYY0_9AGAR</name>
<evidence type="ECO:0000256" key="1">
    <source>
        <dbReference type="SAM" id="MobiDB-lite"/>
    </source>
</evidence>
<feature type="compositionally biased region" description="Low complexity" evidence="1">
    <location>
        <begin position="33"/>
        <end position="78"/>
    </location>
</feature>
<sequence>MLAYPDRRYSCSPRTSVLSTTATIDTPSRRNSHAASSTLVASLSSCGKPPNSSSPPLSVGLSPHPLPIRTITSPSRTTSMDDLGKQDADGSSLAPLPKKRSLDNRGSKSSLEMSRETRPWRLSHRQKDKKSQSAQLTHTVVHKQGYRPPTSTGKRFPVYYKKPARRSLDVPLPAPASSAMARTSHYERALNHIIG</sequence>
<organism evidence="2 3">
    <name type="scientific">Guyanagaster necrorhizus</name>
    <dbReference type="NCBI Taxonomy" id="856835"/>
    <lineage>
        <taxon>Eukaryota</taxon>
        <taxon>Fungi</taxon>
        <taxon>Dikarya</taxon>
        <taxon>Basidiomycota</taxon>
        <taxon>Agaricomycotina</taxon>
        <taxon>Agaricomycetes</taxon>
        <taxon>Agaricomycetidae</taxon>
        <taxon>Agaricales</taxon>
        <taxon>Marasmiineae</taxon>
        <taxon>Physalacriaceae</taxon>
        <taxon>Guyanagaster</taxon>
    </lineage>
</organism>